<dbReference type="SMART" id="SM00740">
    <property type="entry name" value="PASTA"/>
    <property type="match status" value="4"/>
</dbReference>
<evidence type="ECO:0000256" key="8">
    <source>
        <dbReference type="ARBA" id="ARBA00048679"/>
    </source>
</evidence>
<dbReference type="PANTHER" id="PTHR43289">
    <property type="entry name" value="MITOGEN-ACTIVATED PROTEIN KINASE KINASE KINASE 20-RELATED"/>
    <property type="match status" value="1"/>
</dbReference>
<dbReference type="EC" id="2.7.11.1" evidence="1"/>
<dbReference type="EMBL" id="LT985188">
    <property type="protein sequence ID" value="SPD87445.1"/>
    <property type="molecule type" value="Genomic_DNA"/>
</dbReference>
<feature type="compositionally biased region" description="Basic and acidic residues" evidence="9">
    <location>
        <begin position="323"/>
        <end position="332"/>
    </location>
</feature>
<keyword evidence="6" id="KW-0067">ATP-binding</keyword>
<feature type="region of interest" description="Disordered" evidence="9">
    <location>
        <begin position="317"/>
        <end position="352"/>
    </location>
</feature>
<keyword evidence="2" id="KW-0723">Serine/threonine-protein kinase</keyword>
<dbReference type="FunFam" id="3.30.200.20:FF:000035">
    <property type="entry name" value="Serine/threonine protein kinase Stk1"/>
    <property type="match status" value="1"/>
</dbReference>
<proteinExistence type="predicted"/>
<dbReference type="Pfam" id="PF00069">
    <property type="entry name" value="Pkinase"/>
    <property type="match status" value="1"/>
</dbReference>
<keyword evidence="10" id="KW-0472">Membrane</keyword>
<protein>
    <recommendedName>
        <fullName evidence="1">non-specific serine/threonine protein kinase</fullName>
        <ecNumber evidence="1">2.7.11.1</ecNumber>
    </recommendedName>
</protein>
<evidence type="ECO:0000256" key="9">
    <source>
        <dbReference type="SAM" id="MobiDB-lite"/>
    </source>
</evidence>
<dbReference type="GO" id="GO:0005524">
    <property type="term" value="F:ATP binding"/>
    <property type="evidence" value="ECO:0007669"/>
    <property type="project" value="UniProtKB-KW"/>
</dbReference>
<dbReference type="GO" id="GO:0106310">
    <property type="term" value="F:protein serine kinase activity"/>
    <property type="evidence" value="ECO:0007669"/>
    <property type="project" value="RHEA"/>
</dbReference>
<feature type="transmembrane region" description="Helical" evidence="10">
    <location>
        <begin position="373"/>
        <end position="394"/>
    </location>
</feature>
<dbReference type="InterPro" id="IPR008271">
    <property type="entry name" value="Ser/Thr_kinase_AS"/>
</dbReference>
<evidence type="ECO:0000256" key="10">
    <source>
        <dbReference type="SAM" id="Phobius"/>
    </source>
</evidence>
<feature type="domain" description="PASTA" evidence="12">
    <location>
        <begin position="462"/>
        <end position="529"/>
    </location>
</feature>
<keyword evidence="3 13" id="KW-0808">Transferase</keyword>
<accession>A0A2N9JH84</accession>
<dbReference type="PROSITE" id="PS50011">
    <property type="entry name" value="PROTEIN_KINASE_DOM"/>
    <property type="match status" value="1"/>
</dbReference>
<evidence type="ECO:0000313" key="13">
    <source>
        <dbReference type="EMBL" id="SPD87445.1"/>
    </source>
</evidence>
<evidence type="ECO:0000259" key="12">
    <source>
        <dbReference type="PROSITE" id="PS51178"/>
    </source>
</evidence>
<evidence type="ECO:0000256" key="3">
    <source>
        <dbReference type="ARBA" id="ARBA00022679"/>
    </source>
</evidence>
<evidence type="ECO:0000259" key="11">
    <source>
        <dbReference type="PROSITE" id="PS50011"/>
    </source>
</evidence>
<comment type="catalytic activity">
    <reaction evidence="7">
        <text>L-threonyl-[protein] + ATP = O-phospho-L-threonyl-[protein] + ADP + H(+)</text>
        <dbReference type="Rhea" id="RHEA:46608"/>
        <dbReference type="Rhea" id="RHEA-COMP:11060"/>
        <dbReference type="Rhea" id="RHEA-COMP:11605"/>
        <dbReference type="ChEBI" id="CHEBI:15378"/>
        <dbReference type="ChEBI" id="CHEBI:30013"/>
        <dbReference type="ChEBI" id="CHEBI:30616"/>
        <dbReference type="ChEBI" id="CHEBI:61977"/>
        <dbReference type="ChEBI" id="CHEBI:456216"/>
        <dbReference type="EC" id="2.7.11.1"/>
    </reaction>
</comment>
<dbReference type="KEGG" id="mgg:MPLG2_2415"/>
<keyword evidence="4" id="KW-0547">Nucleotide-binding</keyword>
<evidence type="ECO:0000256" key="2">
    <source>
        <dbReference type="ARBA" id="ARBA00022527"/>
    </source>
</evidence>
<dbReference type="FunFam" id="1.10.510.10:FF:000021">
    <property type="entry name" value="Serine/threonine protein kinase"/>
    <property type="match status" value="1"/>
</dbReference>
<feature type="domain" description="PASTA" evidence="12">
    <location>
        <begin position="399"/>
        <end position="461"/>
    </location>
</feature>
<reference evidence="13 14" key="1">
    <citation type="submission" date="2018-02" db="EMBL/GenBank/DDBJ databases">
        <authorList>
            <person name="Cohen D.B."/>
            <person name="Kent A.D."/>
        </authorList>
    </citation>
    <scope>NUCLEOTIDE SEQUENCE [LARGE SCALE GENOMIC DNA]</scope>
    <source>
        <strain evidence="13">1</strain>
    </source>
</reference>
<dbReference type="GO" id="GO:0045717">
    <property type="term" value="P:negative regulation of fatty acid biosynthetic process"/>
    <property type="evidence" value="ECO:0007669"/>
    <property type="project" value="UniProtKB-ARBA"/>
</dbReference>
<dbReference type="Gene3D" id="3.30.200.20">
    <property type="entry name" value="Phosphorylase Kinase, domain 1"/>
    <property type="match status" value="1"/>
</dbReference>
<gene>
    <name evidence="13" type="primary">spk</name>
    <name evidence="13" type="ORF">MPLG2_2415</name>
</gene>
<feature type="domain" description="PASTA" evidence="12">
    <location>
        <begin position="596"/>
        <end position="659"/>
    </location>
</feature>
<dbReference type="InterPro" id="IPR000719">
    <property type="entry name" value="Prot_kinase_dom"/>
</dbReference>
<dbReference type="PANTHER" id="PTHR43289:SF34">
    <property type="entry name" value="SERINE_THREONINE-PROTEIN KINASE YBDM-RELATED"/>
    <property type="match status" value="1"/>
</dbReference>
<evidence type="ECO:0000256" key="1">
    <source>
        <dbReference type="ARBA" id="ARBA00012513"/>
    </source>
</evidence>
<dbReference type="SUPFAM" id="SSF56112">
    <property type="entry name" value="Protein kinase-like (PK-like)"/>
    <property type="match status" value="1"/>
</dbReference>
<name>A0A2N9JH84_9ACTN</name>
<keyword evidence="14" id="KW-1185">Reference proteome</keyword>
<dbReference type="SMART" id="SM00220">
    <property type="entry name" value="S_TKc"/>
    <property type="match status" value="1"/>
</dbReference>
<feature type="domain" description="Protein kinase" evidence="11">
    <location>
        <begin position="19"/>
        <end position="285"/>
    </location>
</feature>
<dbReference type="NCBIfam" id="NF033483">
    <property type="entry name" value="PknB_PASTA_kin"/>
    <property type="match status" value="1"/>
</dbReference>
<keyword evidence="10" id="KW-1133">Transmembrane helix</keyword>
<dbReference type="Proteomes" id="UP000238164">
    <property type="component" value="Chromosome 1"/>
</dbReference>
<dbReference type="GO" id="GO:0004674">
    <property type="term" value="F:protein serine/threonine kinase activity"/>
    <property type="evidence" value="ECO:0007669"/>
    <property type="project" value="UniProtKB-KW"/>
</dbReference>
<keyword evidence="5 13" id="KW-0418">Kinase</keyword>
<dbReference type="PROSITE" id="PS00108">
    <property type="entry name" value="PROTEIN_KINASE_ST"/>
    <property type="match status" value="1"/>
</dbReference>
<comment type="catalytic activity">
    <reaction evidence="8">
        <text>L-seryl-[protein] + ATP = O-phospho-L-seryl-[protein] + ADP + H(+)</text>
        <dbReference type="Rhea" id="RHEA:17989"/>
        <dbReference type="Rhea" id="RHEA-COMP:9863"/>
        <dbReference type="Rhea" id="RHEA-COMP:11604"/>
        <dbReference type="ChEBI" id="CHEBI:15378"/>
        <dbReference type="ChEBI" id="CHEBI:29999"/>
        <dbReference type="ChEBI" id="CHEBI:30616"/>
        <dbReference type="ChEBI" id="CHEBI:83421"/>
        <dbReference type="ChEBI" id="CHEBI:456216"/>
        <dbReference type="EC" id="2.7.11.1"/>
    </reaction>
</comment>
<dbReference type="Gene3D" id="3.30.10.20">
    <property type="match status" value="4"/>
</dbReference>
<sequence>MTTVSTSDPLVGQLLDGRYAILRKLARGGMATVYLADDQRLTRTVAIKVMHEGLGDDQDFIGKFDREARAAARLSHPNVVSVFDQGLHHGRPYIVMEYVEGCTLRHMITREGSFSPERALELLIPVTSAVAAAHESGLIHRDIKPENVLISDRGQIKVADFGLARAITAQTATATGMLIGTVSYIAPELVTHGKADPRCDVYALGVVLYEMLTGTKPHTGDNPIQVAYAHVHKAIPAPSSAVKTSWRESRNGIPPYLDALVTSAAARRPADRPTDARVLLDHLRQAREALDRGVMDDPVLTSRMRRTTLDPEHHITEPVPSLRETDGDDRTPTLRFTPSTPISPGLPEITDGMPYYDGPVEAPRAPKRPRRRWLGLIAGLIAVLLVGSGLWWVFAGQYQATPAMGQLNQAQAKAAAASAGLQIAFASEFSEDVPSGLVVRTDPASGERIVHGGTVTAFVSKGPERYPVPALRGLDLPTATENLTKLHLVVGTVTQAFDDDIEAGKVVSSSVDEGTPLKPGTAVDLVLSQGPAPVTLADWTKKSAKDATKALKEQGLVVKTTEQNDADVAKGDVISQTPAAGEVHRGDTVTLVVSKGPVMKVVPRTRGLSLDRAREVLTKAGFKVQVNRLINFGFDLVQSTNPGAGKKAPEGSTITVNLV</sequence>
<dbReference type="PROSITE" id="PS51178">
    <property type="entry name" value="PASTA"/>
    <property type="match status" value="4"/>
</dbReference>
<evidence type="ECO:0000313" key="14">
    <source>
        <dbReference type="Proteomes" id="UP000238164"/>
    </source>
</evidence>
<dbReference type="InterPro" id="IPR011009">
    <property type="entry name" value="Kinase-like_dom_sf"/>
</dbReference>
<dbReference type="CDD" id="cd14014">
    <property type="entry name" value="STKc_PknB_like"/>
    <property type="match status" value="1"/>
</dbReference>
<evidence type="ECO:0000256" key="5">
    <source>
        <dbReference type="ARBA" id="ARBA00022777"/>
    </source>
</evidence>
<dbReference type="Gene3D" id="1.10.510.10">
    <property type="entry name" value="Transferase(Phosphotransferase) domain 1"/>
    <property type="match status" value="1"/>
</dbReference>
<dbReference type="Pfam" id="PF03793">
    <property type="entry name" value="PASTA"/>
    <property type="match status" value="4"/>
</dbReference>
<dbReference type="AlphaFoldDB" id="A0A2N9JH84"/>
<dbReference type="InterPro" id="IPR005543">
    <property type="entry name" value="PASTA_dom"/>
</dbReference>
<keyword evidence="10" id="KW-0812">Transmembrane</keyword>
<evidence type="ECO:0000256" key="7">
    <source>
        <dbReference type="ARBA" id="ARBA00047899"/>
    </source>
</evidence>
<organism evidence="13 14">
    <name type="scientific">Micropruina glycogenica</name>
    <dbReference type="NCBI Taxonomy" id="75385"/>
    <lineage>
        <taxon>Bacteria</taxon>
        <taxon>Bacillati</taxon>
        <taxon>Actinomycetota</taxon>
        <taxon>Actinomycetes</taxon>
        <taxon>Propionibacteriales</taxon>
        <taxon>Nocardioidaceae</taxon>
        <taxon>Micropruina</taxon>
    </lineage>
</organism>
<feature type="domain" description="PASTA" evidence="12">
    <location>
        <begin position="530"/>
        <end position="595"/>
    </location>
</feature>
<evidence type="ECO:0000256" key="4">
    <source>
        <dbReference type="ARBA" id="ARBA00022741"/>
    </source>
</evidence>
<dbReference type="CDD" id="cd06577">
    <property type="entry name" value="PASTA_pknB"/>
    <property type="match status" value="4"/>
</dbReference>
<evidence type="ECO:0000256" key="6">
    <source>
        <dbReference type="ARBA" id="ARBA00022840"/>
    </source>
</evidence>